<dbReference type="FunFam" id="3.80.10.10:FF:000041">
    <property type="entry name" value="LRR receptor-like serine/threonine-protein kinase ERECTA"/>
    <property type="match status" value="1"/>
</dbReference>
<evidence type="ECO:0000256" key="16">
    <source>
        <dbReference type="ARBA" id="ARBA00023180"/>
    </source>
</evidence>
<feature type="transmembrane region" description="Helical" evidence="21">
    <location>
        <begin position="489"/>
        <end position="507"/>
    </location>
</feature>
<evidence type="ECO:0000256" key="20">
    <source>
        <dbReference type="SAM" id="MobiDB-lite"/>
    </source>
</evidence>
<evidence type="ECO:0000256" key="19">
    <source>
        <dbReference type="PROSITE-ProRule" id="PRU10141"/>
    </source>
</evidence>
<comment type="catalytic activity">
    <reaction evidence="17">
        <text>L-threonyl-[protein] + ATP = O-phospho-L-threonyl-[protein] + ADP + H(+)</text>
        <dbReference type="Rhea" id="RHEA:46608"/>
        <dbReference type="Rhea" id="RHEA-COMP:11060"/>
        <dbReference type="Rhea" id="RHEA-COMP:11605"/>
        <dbReference type="ChEBI" id="CHEBI:15378"/>
        <dbReference type="ChEBI" id="CHEBI:30013"/>
        <dbReference type="ChEBI" id="CHEBI:30616"/>
        <dbReference type="ChEBI" id="CHEBI:61977"/>
        <dbReference type="ChEBI" id="CHEBI:456216"/>
        <dbReference type="EC" id="2.7.11.1"/>
    </reaction>
</comment>
<dbReference type="PANTHER" id="PTHR48006">
    <property type="entry name" value="LEUCINE-RICH REPEAT-CONTAINING PROTEIN DDB_G0281931-RELATED"/>
    <property type="match status" value="1"/>
</dbReference>
<feature type="binding site" evidence="19">
    <location>
        <position position="696"/>
    </location>
    <ligand>
        <name>ATP</name>
        <dbReference type="ChEBI" id="CHEBI:30616"/>
    </ligand>
</feature>
<evidence type="ECO:0000256" key="1">
    <source>
        <dbReference type="ARBA" id="ARBA00004479"/>
    </source>
</evidence>
<evidence type="ECO:0000256" key="5">
    <source>
        <dbReference type="ARBA" id="ARBA00022614"/>
    </source>
</evidence>
<dbReference type="FunFam" id="3.80.10.10:FF:000452">
    <property type="entry name" value="Probable LRR receptor-like serine/threonine-protein kinase RFK1"/>
    <property type="match status" value="1"/>
</dbReference>
<keyword evidence="15" id="KW-0675">Receptor</keyword>
<evidence type="ECO:0000256" key="4">
    <source>
        <dbReference type="ARBA" id="ARBA00022553"/>
    </source>
</evidence>
<keyword evidence="8 22" id="KW-0732">Signal</keyword>
<dbReference type="InterPro" id="IPR017441">
    <property type="entry name" value="Protein_kinase_ATP_BS"/>
</dbReference>
<accession>A0AAW1XK75</accession>
<keyword evidence="25" id="KW-1185">Reference proteome</keyword>
<evidence type="ECO:0000256" key="8">
    <source>
        <dbReference type="ARBA" id="ARBA00022729"/>
    </source>
</evidence>
<gene>
    <name evidence="24" type="ORF">M0R45_013485</name>
</gene>
<dbReference type="SUPFAM" id="SSF56112">
    <property type="entry name" value="Protein kinase-like (PK-like)"/>
    <property type="match status" value="1"/>
</dbReference>
<comment type="subcellular location">
    <subcellularLocation>
        <location evidence="1">Membrane</location>
        <topology evidence="1">Single-pass type I membrane protein</topology>
    </subcellularLocation>
</comment>
<keyword evidence="16" id="KW-0325">Glycoprotein</keyword>
<evidence type="ECO:0000256" key="11">
    <source>
        <dbReference type="ARBA" id="ARBA00022777"/>
    </source>
</evidence>
<proteinExistence type="predicted"/>
<feature type="signal peptide" evidence="22">
    <location>
        <begin position="1"/>
        <end position="27"/>
    </location>
</feature>
<organism evidence="24 25">
    <name type="scientific">Rubus argutus</name>
    <name type="common">Southern blackberry</name>
    <dbReference type="NCBI Taxonomy" id="59490"/>
    <lineage>
        <taxon>Eukaryota</taxon>
        <taxon>Viridiplantae</taxon>
        <taxon>Streptophyta</taxon>
        <taxon>Embryophyta</taxon>
        <taxon>Tracheophyta</taxon>
        <taxon>Spermatophyta</taxon>
        <taxon>Magnoliopsida</taxon>
        <taxon>eudicotyledons</taxon>
        <taxon>Gunneridae</taxon>
        <taxon>Pentapetalae</taxon>
        <taxon>rosids</taxon>
        <taxon>fabids</taxon>
        <taxon>Rosales</taxon>
        <taxon>Rosaceae</taxon>
        <taxon>Rosoideae</taxon>
        <taxon>Rosoideae incertae sedis</taxon>
        <taxon>Rubus</taxon>
    </lineage>
</organism>
<reference evidence="24 25" key="1">
    <citation type="journal article" date="2023" name="G3 (Bethesda)">
        <title>A chromosome-length genome assembly and annotation of blackberry (Rubus argutus, cv. 'Hillquist').</title>
        <authorList>
            <person name="Bruna T."/>
            <person name="Aryal R."/>
            <person name="Dudchenko O."/>
            <person name="Sargent D.J."/>
            <person name="Mead D."/>
            <person name="Buti M."/>
            <person name="Cavallini A."/>
            <person name="Hytonen T."/>
            <person name="Andres J."/>
            <person name="Pham M."/>
            <person name="Weisz D."/>
            <person name="Mascagni F."/>
            <person name="Usai G."/>
            <person name="Natali L."/>
            <person name="Bassil N."/>
            <person name="Fernandez G.E."/>
            <person name="Lomsadze A."/>
            <person name="Armour M."/>
            <person name="Olukolu B."/>
            <person name="Poorten T."/>
            <person name="Britton C."/>
            <person name="Davik J."/>
            <person name="Ashrafi H."/>
            <person name="Aiden E.L."/>
            <person name="Borodovsky M."/>
            <person name="Worthington M."/>
        </authorList>
    </citation>
    <scope>NUCLEOTIDE SEQUENCE [LARGE SCALE GENOMIC DNA]</scope>
    <source>
        <strain evidence="24">PI 553951</strain>
    </source>
</reference>
<keyword evidence="5" id="KW-0433">Leucine-rich repeat</keyword>
<dbReference type="SUPFAM" id="SSF52058">
    <property type="entry name" value="L domain-like"/>
    <property type="match status" value="1"/>
</dbReference>
<dbReference type="Gene3D" id="3.30.200.20">
    <property type="entry name" value="Phosphorylase Kinase, domain 1"/>
    <property type="match status" value="1"/>
</dbReference>
<evidence type="ECO:0000256" key="15">
    <source>
        <dbReference type="ARBA" id="ARBA00023170"/>
    </source>
</evidence>
<evidence type="ECO:0000256" key="18">
    <source>
        <dbReference type="ARBA" id="ARBA00048679"/>
    </source>
</evidence>
<dbReference type="GO" id="GO:0004674">
    <property type="term" value="F:protein serine/threonine kinase activity"/>
    <property type="evidence" value="ECO:0007669"/>
    <property type="project" value="UniProtKB-KW"/>
</dbReference>
<dbReference type="PROSITE" id="PS00107">
    <property type="entry name" value="PROTEIN_KINASE_ATP"/>
    <property type="match status" value="1"/>
</dbReference>
<evidence type="ECO:0000259" key="23">
    <source>
        <dbReference type="PROSITE" id="PS50011"/>
    </source>
</evidence>
<evidence type="ECO:0000256" key="13">
    <source>
        <dbReference type="ARBA" id="ARBA00022989"/>
    </source>
</evidence>
<evidence type="ECO:0000256" key="21">
    <source>
        <dbReference type="SAM" id="Phobius"/>
    </source>
</evidence>
<evidence type="ECO:0000256" key="9">
    <source>
        <dbReference type="ARBA" id="ARBA00022737"/>
    </source>
</evidence>
<dbReference type="InterPro" id="IPR011009">
    <property type="entry name" value="Kinase-like_dom_sf"/>
</dbReference>
<dbReference type="CDD" id="cd14066">
    <property type="entry name" value="STKc_IRAK"/>
    <property type="match status" value="1"/>
</dbReference>
<feature type="transmembrane region" description="Helical" evidence="21">
    <location>
        <begin position="607"/>
        <end position="632"/>
    </location>
</feature>
<feature type="domain" description="Protein kinase" evidence="23">
    <location>
        <begin position="668"/>
        <end position="953"/>
    </location>
</feature>
<dbReference type="AlphaFoldDB" id="A0AAW1XK75"/>
<dbReference type="Gene3D" id="3.80.10.10">
    <property type="entry name" value="Ribonuclease Inhibitor"/>
    <property type="match status" value="2"/>
</dbReference>
<comment type="caution">
    <text evidence="24">The sequence shown here is derived from an EMBL/GenBank/DDBJ whole genome shotgun (WGS) entry which is preliminary data.</text>
</comment>
<dbReference type="PROSITE" id="PS50011">
    <property type="entry name" value="PROTEIN_KINASE_DOM"/>
    <property type="match status" value="1"/>
</dbReference>
<dbReference type="InterPro" id="IPR051824">
    <property type="entry name" value="LRR_Rcpt-Like_S/T_Kinase"/>
</dbReference>
<evidence type="ECO:0000256" key="6">
    <source>
        <dbReference type="ARBA" id="ARBA00022679"/>
    </source>
</evidence>
<dbReference type="Proteomes" id="UP001457282">
    <property type="component" value="Unassembled WGS sequence"/>
</dbReference>
<keyword evidence="9" id="KW-0677">Repeat</keyword>
<evidence type="ECO:0000256" key="22">
    <source>
        <dbReference type="SAM" id="SignalP"/>
    </source>
</evidence>
<keyword evidence="6" id="KW-0808">Transferase</keyword>
<evidence type="ECO:0000313" key="24">
    <source>
        <dbReference type="EMBL" id="KAK9936656.1"/>
    </source>
</evidence>
<dbReference type="SMART" id="SM00220">
    <property type="entry name" value="S_TKc"/>
    <property type="match status" value="1"/>
</dbReference>
<dbReference type="InterPro" id="IPR008271">
    <property type="entry name" value="Ser/Thr_kinase_AS"/>
</dbReference>
<dbReference type="Gene3D" id="1.10.510.10">
    <property type="entry name" value="Transferase(Phosphotransferase) domain 1"/>
    <property type="match status" value="1"/>
</dbReference>
<evidence type="ECO:0000256" key="14">
    <source>
        <dbReference type="ARBA" id="ARBA00023136"/>
    </source>
</evidence>
<dbReference type="GO" id="GO:0005524">
    <property type="term" value="F:ATP binding"/>
    <property type="evidence" value="ECO:0007669"/>
    <property type="project" value="UniProtKB-UniRule"/>
</dbReference>
<keyword evidence="13 21" id="KW-1133">Transmembrane helix</keyword>
<dbReference type="Pfam" id="PF11721">
    <property type="entry name" value="Malectin"/>
    <property type="match status" value="1"/>
</dbReference>
<feature type="region of interest" description="Disordered" evidence="20">
    <location>
        <begin position="974"/>
        <end position="1008"/>
    </location>
</feature>
<keyword evidence="3" id="KW-0723">Serine/threonine-protein kinase</keyword>
<evidence type="ECO:0000256" key="2">
    <source>
        <dbReference type="ARBA" id="ARBA00012513"/>
    </source>
</evidence>
<comment type="catalytic activity">
    <reaction evidence="18">
        <text>L-seryl-[protein] + ATP = O-phospho-L-seryl-[protein] + ADP + H(+)</text>
        <dbReference type="Rhea" id="RHEA:17989"/>
        <dbReference type="Rhea" id="RHEA-COMP:9863"/>
        <dbReference type="Rhea" id="RHEA-COMP:11604"/>
        <dbReference type="ChEBI" id="CHEBI:15378"/>
        <dbReference type="ChEBI" id="CHEBI:29999"/>
        <dbReference type="ChEBI" id="CHEBI:30616"/>
        <dbReference type="ChEBI" id="CHEBI:83421"/>
        <dbReference type="ChEBI" id="CHEBI:456216"/>
        <dbReference type="EC" id="2.7.11.1"/>
    </reaction>
</comment>
<protein>
    <recommendedName>
        <fullName evidence="2">non-specific serine/threonine protein kinase</fullName>
        <ecNumber evidence="2">2.7.11.1</ecNumber>
    </recommendedName>
</protein>
<dbReference type="PROSITE" id="PS00108">
    <property type="entry name" value="PROTEIN_KINASE_ST"/>
    <property type="match status" value="1"/>
</dbReference>
<feature type="chain" id="PRO_5043497847" description="non-specific serine/threonine protein kinase" evidence="22">
    <location>
        <begin position="28"/>
        <end position="1008"/>
    </location>
</feature>
<dbReference type="InterPro" id="IPR032675">
    <property type="entry name" value="LRR_dom_sf"/>
</dbReference>
<dbReference type="InterPro" id="IPR000719">
    <property type="entry name" value="Prot_kinase_dom"/>
</dbReference>
<evidence type="ECO:0000256" key="7">
    <source>
        <dbReference type="ARBA" id="ARBA00022692"/>
    </source>
</evidence>
<dbReference type="EC" id="2.7.11.1" evidence="2"/>
<evidence type="ECO:0000256" key="3">
    <source>
        <dbReference type="ARBA" id="ARBA00022527"/>
    </source>
</evidence>
<dbReference type="FunFam" id="3.30.200.20:FF:000217">
    <property type="entry name" value="probable LRR receptor-like serine/threonine-protein kinase At1g53430"/>
    <property type="match status" value="1"/>
</dbReference>
<keyword evidence="10 19" id="KW-0547">Nucleotide-binding</keyword>
<dbReference type="FunFam" id="1.10.510.10:FF:000044">
    <property type="entry name" value="Putative LRR receptor-like serine/threonine-protein kinase"/>
    <property type="match status" value="1"/>
</dbReference>
<keyword evidence="11" id="KW-0418">Kinase</keyword>
<evidence type="ECO:0000256" key="17">
    <source>
        <dbReference type="ARBA" id="ARBA00047899"/>
    </source>
</evidence>
<dbReference type="Gene3D" id="2.60.120.430">
    <property type="entry name" value="Galactose-binding lectin"/>
    <property type="match status" value="1"/>
</dbReference>
<evidence type="ECO:0000256" key="10">
    <source>
        <dbReference type="ARBA" id="ARBA00022741"/>
    </source>
</evidence>
<evidence type="ECO:0000256" key="12">
    <source>
        <dbReference type="ARBA" id="ARBA00022840"/>
    </source>
</evidence>
<keyword evidence="14 21" id="KW-0472">Membrane</keyword>
<feature type="compositionally biased region" description="Low complexity" evidence="20">
    <location>
        <begin position="984"/>
        <end position="999"/>
    </location>
</feature>
<name>A0AAW1XK75_RUBAR</name>
<evidence type="ECO:0000313" key="25">
    <source>
        <dbReference type="Proteomes" id="UP001457282"/>
    </source>
</evidence>
<dbReference type="FunFam" id="2.60.120.430:FF:000004">
    <property type="entry name" value="Putative leucine-rich repeat receptor-like serine/threonine-protein kinase"/>
    <property type="match status" value="1"/>
</dbReference>
<dbReference type="Pfam" id="PF07714">
    <property type="entry name" value="PK_Tyr_Ser-Thr"/>
    <property type="match status" value="1"/>
</dbReference>
<keyword evidence="12 19" id="KW-0067">ATP-binding</keyword>
<dbReference type="InterPro" id="IPR001611">
    <property type="entry name" value="Leu-rich_rpt"/>
</dbReference>
<dbReference type="GO" id="GO:0016020">
    <property type="term" value="C:membrane"/>
    <property type="evidence" value="ECO:0007669"/>
    <property type="project" value="UniProtKB-SubCell"/>
</dbReference>
<keyword evidence="4" id="KW-0597">Phosphoprotein</keyword>
<keyword evidence="7 21" id="KW-0812">Transmembrane</keyword>
<sequence>MRHKAIIMLMILVLCFICITLPLKIEAQSTLLPPAERAVLLEIGIQLGKMGWNMDADPCNDTSYSNKNDTEEWQKPLYNNTVVCNCSTLEGVCHVVKLFLKGQDLGGKLPSSIAKLPYLTAVDFTRNYLSGNIPSAWASSKLEYLSVSVNNLGGPIPAFLGNITTLKYLNLETNMFSGTVPPELGKLLNLQNLILSANNFTGELPVTLTFLTELTELRISSNNFNGRMPDFFQSWNQLQKLEIQASGLQGPIPSSISVLNSLIELRISDLNGVGSAFPSLSNMTGMITLMLRSCYLSGPIPSTLSTMTTLKILDLSFNKLDGSIPNFADLTYLQNLYLTSNLLTGSIPDWIKSRDNRYEIDVSYNNFSESSEPPSCTEALNVFKSFSAPNNSLYGECLKSYPCPKDQYSLHINCGGKETTIGGIQFEEDQDPGGAAQFAPSRAIWGTSSTGHFWDVNVTSNDYISTNISELGMENYELYTEARLTPLSLTYYARCLAIGGYTVKLYFSEIIIRGNRSFYSLGRRIFDVYIQEELVLKDFDIEKEAQGVDKPVIREFKAVVVKKKTLEIRFHWSGKGTTASPKRGVYGPLISAISLEFESAHDRKKKVLIVVGASAGGLLLCLVFLILGILWWKGCLDSKTSRGKAHRGLDLQTGFFTFKQIKSATNNFDLVNKIGEGGFGSVYKGILLDGTIIAVKQLSSKSKQGNREFVNEIGMISGLQHPSLVRLYGCCIEANELLLVYEYMENNNLARALFGPEEGLKLDWPTRQKICVGIAKGLAFLHEESALKVVHRDIKTTNVLLDQDLNAKISDFGLAKLDEEENTHISTRVAGTIGYMAPEYALWGYLTYKADVFSFGVVALEIVSGKNNMKFRPNENFVGLVDWALVLRQKESLAELVDPRLGSDINKEEAVRMVKVALLCINPAAALRPTMSAVVSMLEGRTPVDELNMDPSIYSEEMRLTALRNPFEQIAEESAGGTQSLIHSSDASWNASSATTTSSDLYKISPSS</sequence>
<dbReference type="InterPro" id="IPR001245">
    <property type="entry name" value="Ser-Thr/Tyr_kinase_cat_dom"/>
</dbReference>
<dbReference type="EMBL" id="JBEDUW010000003">
    <property type="protein sequence ID" value="KAK9936656.1"/>
    <property type="molecule type" value="Genomic_DNA"/>
</dbReference>
<dbReference type="Pfam" id="PF23598">
    <property type="entry name" value="LRR_14"/>
    <property type="match status" value="1"/>
</dbReference>
<dbReference type="PANTHER" id="PTHR48006:SF66">
    <property type="entry name" value="PROTEIN KINASE DOMAIN-CONTAINING PROTEIN"/>
    <property type="match status" value="1"/>
</dbReference>
<dbReference type="InterPro" id="IPR021720">
    <property type="entry name" value="Malectin_dom"/>
</dbReference>
<dbReference type="PROSITE" id="PS51450">
    <property type="entry name" value="LRR"/>
    <property type="match status" value="1"/>
</dbReference>
<dbReference type="InterPro" id="IPR055414">
    <property type="entry name" value="LRR_R13L4/SHOC2-like"/>
</dbReference>